<reference evidence="1" key="1">
    <citation type="submission" date="2019-10" db="EMBL/GenBank/DDBJ databases">
        <title>The virome associated to Eryshiphales from vegetable crops in Italy.</title>
        <authorList>
            <person name="Chiapello M."/>
            <person name="Turina M."/>
        </authorList>
    </citation>
    <scope>NUCLEOTIDE SEQUENCE</scope>
    <source>
        <strain evidence="1">PM-A_DN29267</strain>
    </source>
</reference>
<dbReference type="EMBL" id="MN628274">
    <property type="protein sequence ID" value="QIP68049.1"/>
    <property type="molecule type" value="Genomic_RNA"/>
</dbReference>
<evidence type="ECO:0000313" key="1">
    <source>
        <dbReference type="EMBL" id="QIP68049.1"/>
    </source>
</evidence>
<name>A0A6G9ELU3_9VIRU</name>
<organism evidence="1">
    <name type="scientific">Erysiphales associated totivirus 3</name>
    <dbReference type="NCBI Taxonomy" id="2719855"/>
    <lineage>
        <taxon>Viruses</taxon>
        <taxon>Riboviria</taxon>
        <taxon>Orthornavirae</taxon>
        <taxon>Duplornaviricota</taxon>
        <taxon>Chrymotiviricetes</taxon>
        <taxon>Ghabrivirales</taxon>
        <taxon>Alphatotivirineae</taxon>
        <taxon>Orthototiviridae</taxon>
        <taxon>Totivirus</taxon>
    </lineage>
</organism>
<sequence length="819" mass="93304">MYLNNIFNTAGRVEKFLDGQIMLKSRINLNIAKLDRKMKEANDIQKDKRDVLSVKPVGAEVINQLAINSEAAGELYSTRPSTNATATGTLYGVPTEVICESREHSYFGMNKKYLTTDGSPNELAILRRLREVSISIEAKEQRIGELYNSLFCNDFYDNSVALLAKMHMRMQLLKIIERMATHRHELQVSYELAQNIHECEDVLGKVELLKQSLNHNIYGIGFYELDKNLFKIVTDVENWFTSLPPKYVDGPVGKIKNKGFTEKPCSIKVDVWHMYHYDDGHSVSGKTFGTEFGFKNGKYMVPHQINKTGLREKNNLNRYMANWFTNEATMGLFKNAAGFVNMSGMSDDDIVLFNHFLNDNDRMTPFLCDLPFKFGLKGKVECITTRPIEIRQVQYNSQDIARLIAIYVSNHRLHEEYNSAIISTRYLIAQPATETLESHWWTTLSKTLYLPKLGLKRAALHFMLTDEGVCTSKEAIDNTNCVKTNDDTYILESLFVNTCWYWGEFMCKYNKYNFSEIKRALRDDMLPLMDESTRADVLTSALIGRPVSKPVHNSCACVLTEPLSQSYVKVVHFGKIDIEHIVNYGYKMVDNKLILNTIVPPSCVALILGLNGSLMANTPYSAMFNVNTAVRKMVDYDTYDALNYNDLWAMGVICRFQGYDLTYEHPVDYNRHVSFAANDVSIAMPPIPPVDVRIPQSYGIYSIARRRNCFGTDPSFLLNYDATLYWNRSEPILLTEPSYNARPARSSSYEGVAIRSFKVVQDDIKQYTVALKAEYDMRLSFLEVTTIEAGIPLPSRSDGSILLEGTQTEDIDQTQVPVN</sequence>
<dbReference type="Gene3D" id="3.90.1840.10">
    <property type="entry name" value="Major capsid protein"/>
    <property type="match status" value="2"/>
</dbReference>
<dbReference type="InterPro" id="IPR036332">
    <property type="entry name" value="Major_coat_LA-virus_sf"/>
</dbReference>
<dbReference type="SUPFAM" id="SSF82856">
    <property type="entry name" value="L-A virus major coat protein"/>
    <property type="match status" value="1"/>
</dbReference>
<protein>
    <submittedName>
        <fullName evidence="1">Coat protein</fullName>
    </submittedName>
</protein>
<proteinExistence type="predicted"/>
<keyword evidence="1" id="KW-0946">Virion</keyword>
<accession>A0A6G9ELU3</accession>
<keyword evidence="1" id="KW-0167">Capsid protein</keyword>
<dbReference type="GO" id="GO:0019028">
    <property type="term" value="C:viral capsid"/>
    <property type="evidence" value="ECO:0007669"/>
    <property type="project" value="UniProtKB-KW"/>
</dbReference>